<dbReference type="EMBL" id="JBHRSF010000157">
    <property type="protein sequence ID" value="MFC2997669.1"/>
    <property type="molecule type" value="Genomic_DNA"/>
</dbReference>
<feature type="domain" description="Lysozyme inhibitor LprI-like N-terminal" evidence="2">
    <location>
        <begin position="41"/>
        <end position="112"/>
    </location>
</feature>
<keyword evidence="1" id="KW-0732">Signal</keyword>
<organism evidence="4 5">
    <name type="scientific">Acinetobacter sichuanensis</name>
    <dbReference type="NCBI Taxonomy" id="2136183"/>
    <lineage>
        <taxon>Bacteria</taxon>
        <taxon>Pseudomonadati</taxon>
        <taxon>Pseudomonadota</taxon>
        <taxon>Gammaproteobacteria</taxon>
        <taxon>Moraxellales</taxon>
        <taxon>Moraxellaceae</taxon>
        <taxon>Acinetobacter</taxon>
    </lineage>
</organism>
<comment type="caution">
    <text evidence="4">The sequence shown here is derived from an EMBL/GenBank/DDBJ whole genome shotgun (WGS) entry which is preliminary data.</text>
</comment>
<reference evidence="4 5" key="2">
    <citation type="submission" date="2018-08" db="EMBL/GenBank/DDBJ databases">
        <title>The draft genome of Acinetobacter sichuanensis strain WCHAc060041.</title>
        <authorList>
            <person name="Qin J."/>
            <person name="Feng Y."/>
            <person name="Zong Z."/>
        </authorList>
    </citation>
    <scope>NUCLEOTIDE SEQUENCE [LARGE SCALE GENOMIC DNA]</scope>
    <source>
        <strain evidence="4 5">WCHAc060041</strain>
    </source>
</reference>
<protein>
    <submittedName>
        <fullName evidence="4">DUF1311 domain-containing protein</fullName>
    </submittedName>
    <submittedName>
        <fullName evidence="3">Lysozyme inhibitor LprI family protein</fullName>
    </submittedName>
</protein>
<dbReference type="Pfam" id="PF07007">
    <property type="entry name" value="LprI"/>
    <property type="match status" value="1"/>
</dbReference>
<evidence type="ECO:0000313" key="3">
    <source>
        <dbReference type="EMBL" id="MFC2997669.1"/>
    </source>
</evidence>
<dbReference type="EMBL" id="PYIX02000053">
    <property type="protein sequence ID" value="RFC81854.1"/>
    <property type="molecule type" value="Genomic_DNA"/>
</dbReference>
<evidence type="ECO:0000313" key="6">
    <source>
        <dbReference type="Proteomes" id="UP001595455"/>
    </source>
</evidence>
<dbReference type="OrthoDB" id="7340239at2"/>
<dbReference type="Proteomes" id="UP000240957">
    <property type="component" value="Unassembled WGS sequence"/>
</dbReference>
<dbReference type="Proteomes" id="UP001595455">
    <property type="component" value="Unassembled WGS sequence"/>
</dbReference>
<evidence type="ECO:0000313" key="4">
    <source>
        <dbReference type="EMBL" id="RFC81854.1"/>
    </source>
</evidence>
<feature type="signal peptide" evidence="1">
    <location>
        <begin position="1"/>
        <end position="19"/>
    </location>
</feature>
<dbReference type="AlphaFoldDB" id="A0A371YKJ8"/>
<feature type="chain" id="PRO_5016902832" evidence="1">
    <location>
        <begin position="20"/>
        <end position="119"/>
    </location>
</feature>
<reference evidence="6" key="3">
    <citation type="journal article" date="2019" name="Int. J. Syst. Evol. Microbiol.">
        <title>The Global Catalogue of Microorganisms (GCM) 10K type strain sequencing project: providing services to taxonomists for standard genome sequencing and annotation.</title>
        <authorList>
            <consortium name="The Broad Institute Genomics Platform"/>
            <consortium name="The Broad Institute Genome Sequencing Center for Infectious Disease"/>
            <person name="Wu L."/>
            <person name="Ma J."/>
        </authorList>
    </citation>
    <scope>NUCLEOTIDE SEQUENCE [LARGE SCALE GENOMIC DNA]</scope>
    <source>
        <strain evidence="6">KCTC 62575</strain>
    </source>
</reference>
<dbReference type="InterPro" id="IPR009739">
    <property type="entry name" value="LprI-like_N"/>
</dbReference>
<name>A0A371YKJ8_9GAMM</name>
<reference evidence="3" key="4">
    <citation type="submission" date="2024-09" db="EMBL/GenBank/DDBJ databases">
        <authorList>
            <person name="Sun Q."/>
            <person name="Mori K."/>
        </authorList>
    </citation>
    <scope>NUCLEOTIDE SEQUENCE</scope>
    <source>
        <strain evidence="3">KCTC 62575</strain>
    </source>
</reference>
<keyword evidence="6" id="KW-1185">Reference proteome</keyword>
<reference evidence="3" key="1">
    <citation type="journal article" date="2014" name="Int. J. Syst. Evol. Microbiol.">
        <title>Complete genome of a new Firmicutes species belonging to the dominant human colonic microbiota ('Ruminococcus bicirculans') reveals two chromosomes and a selective capacity to utilize plant glucans.</title>
        <authorList>
            <consortium name="NISC Comparative Sequencing Program"/>
            <person name="Wegmann U."/>
            <person name="Louis P."/>
            <person name="Goesmann A."/>
            <person name="Henrissat B."/>
            <person name="Duncan S.H."/>
            <person name="Flint H.J."/>
        </authorList>
    </citation>
    <scope>NUCLEOTIDE SEQUENCE</scope>
    <source>
        <strain evidence="3">KCTC 62575</strain>
    </source>
</reference>
<gene>
    <name evidence="3" type="ORF">ACFODO_20960</name>
    <name evidence="4" type="ORF">C9E89_019605</name>
</gene>
<accession>A0A371YKJ8</accession>
<proteinExistence type="predicted"/>
<sequence length="119" mass="13560">MSKLLLLIVISAFSGGVWATECELIQKTPSGVAECYEKQSLANVLLKLNKLKSISKDQISYNPHVIQELEYSQKTWLAYRDSYCTAYSNYHNEMNNHSNCIISLNNQRAEQLQNDIDAN</sequence>
<dbReference type="Gene3D" id="1.20.1270.180">
    <property type="match status" value="1"/>
</dbReference>
<evidence type="ECO:0000259" key="2">
    <source>
        <dbReference type="Pfam" id="PF07007"/>
    </source>
</evidence>
<evidence type="ECO:0000256" key="1">
    <source>
        <dbReference type="SAM" id="SignalP"/>
    </source>
</evidence>
<dbReference type="RefSeq" id="WP_107009908.1">
    <property type="nucleotide sequence ID" value="NZ_JBHRSF010000157.1"/>
</dbReference>
<evidence type="ECO:0000313" key="5">
    <source>
        <dbReference type="Proteomes" id="UP000240957"/>
    </source>
</evidence>